<dbReference type="GO" id="GO:0003677">
    <property type="term" value="F:DNA binding"/>
    <property type="evidence" value="ECO:0007669"/>
    <property type="project" value="UniProtKB-KW"/>
</dbReference>
<keyword evidence="9" id="KW-1185">Reference proteome</keyword>
<accession>A0A1N6F6N0</accession>
<dbReference type="InterPro" id="IPR016032">
    <property type="entry name" value="Sig_transdc_resp-reg_C-effctor"/>
</dbReference>
<feature type="modified residue" description="4-aspartylphosphate" evidence="5">
    <location>
        <position position="58"/>
    </location>
</feature>
<evidence type="ECO:0000256" key="1">
    <source>
        <dbReference type="ARBA" id="ARBA00022553"/>
    </source>
</evidence>
<dbReference type="PROSITE" id="PS50043">
    <property type="entry name" value="HTH_LUXR_2"/>
    <property type="match status" value="1"/>
</dbReference>
<dbReference type="GO" id="GO:0006355">
    <property type="term" value="P:regulation of DNA-templated transcription"/>
    <property type="evidence" value="ECO:0007669"/>
    <property type="project" value="InterPro"/>
</dbReference>
<dbReference type="SUPFAM" id="SSF52172">
    <property type="entry name" value="CheY-like"/>
    <property type="match status" value="1"/>
</dbReference>
<proteinExistence type="predicted"/>
<reference evidence="8 9" key="1">
    <citation type="submission" date="2016-11" db="EMBL/GenBank/DDBJ databases">
        <authorList>
            <person name="Jaros S."/>
            <person name="Januszkiewicz K."/>
            <person name="Wedrychowicz H."/>
        </authorList>
    </citation>
    <scope>NUCLEOTIDE SEQUENCE [LARGE SCALE GENOMIC DNA]</scope>
    <source>
        <strain evidence="8 9">DSM 24787</strain>
    </source>
</reference>
<dbReference type="PANTHER" id="PTHR43214:SF41">
    <property type="entry name" value="NITRATE_NITRITE RESPONSE REGULATOR PROTEIN NARP"/>
    <property type="match status" value="1"/>
</dbReference>
<name>A0A1N6F6N0_9BACT</name>
<dbReference type="GO" id="GO:0000160">
    <property type="term" value="P:phosphorelay signal transduction system"/>
    <property type="evidence" value="ECO:0007669"/>
    <property type="project" value="InterPro"/>
</dbReference>
<evidence type="ECO:0000259" key="7">
    <source>
        <dbReference type="PROSITE" id="PS50110"/>
    </source>
</evidence>
<dbReference type="RefSeq" id="WP_074239139.1">
    <property type="nucleotide sequence ID" value="NZ_FSRA01000001.1"/>
</dbReference>
<keyword evidence="2" id="KW-0805">Transcription regulation</keyword>
<dbReference type="Gene3D" id="3.40.50.2300">
    <property type="match status" value="1"/>
</dbReference>
<dbReference type="Pfam" id="PF00196">
    <property type="entry name" value="GerE"/>
    <property type="match status" value="1"/>
</dbReference>
<dbReference type="AlphaFoldDB" id="A0A1N6F6N0"/>
<evidence type="ECO:0000256" key="4">
    <source>
        <dbReference type="ARBA" id="ARBA00023163"/>
    </source>
</evidence>
<dbReference type="InterPro" id="IPR058245">
    <property type="entry name" value="NreC/VraR/RcsB-like_REC"/>
</dbReference>
<evidence type="ECO:0000256" key="3">
    <source>
        <dbReference type="ARBA" id="ARBA00023125"/>
    </source>
</evidence>
<dbReference type="InterPro" id="IPR039420">
    <property type="entry name" value="WalR-like"/>
</dbReference>
<dbReference type="InterPro" id="IPR001789">
    <property type="entry name" value="Sig_transdc_resp-reg_receiver"/>
</dbReference>
<evidence type="ECO:0000313" key="9">
    <source>
        <dbReference type="Proteomes" id="UP000185003"/>
    </source>
</evidence>
<sequence length="215" mass="24015">MREAKISVAIADDHLIVVNGLKAMLAKRSELQILFDAANGEELLEALTVHQPHVLLLDIQMPGLSGAELCRKVHKTYPDVRIVILTSHDDSHLVRLMMRNGAAGYLLKNTGMTELLAAIESVMEGNQFMDDQIKKNLVHEALTGQRISRYEIPLTRREQEILRLIASEASNQDIAAKLSISLRTVETHRFNITHKLDVKNTAGLVKEAIKRGLID</sequence>
<keyword evidence="3 8" id="KW-0238">DNA-binding</keyword>
<evidence type="ECO:0000313" key="8">
    <source>
        <dbReference type="EMBL" id="SIN90920.1"/>
    </source>
</evidence>
<dbReference type="CDD" id="cd06170">
    <property type="entry name" value="LuxR_C_like"/>
    <property type="match status" value="1"/>
</dbReference>
<dbReference type="STRING" id="536979.SAMN04488055_2048"/>
<dbReference type="EMBL" id="FSRA01000001">
    <property type="protein sequence ID" value="SIN90920.1"/>
    <property type="molecule type" value="Genomic_DNA"/>
</dbReference>
<dbReference type="SMART" id="SM00421">
    <property type="entry name" value="HTH_LUXR"/>
    <property type="match status" value="1"/>
</dbReference>
<feature type="domain" description="HTH luxR-type" evidence="6">
    <location>
        <begin position="147"/>
        <end position="212"/>
    </location>
</feature>
<dbReference type="CDD" id="cd17535">
    <property type="entry name" value="REC_NarL-like"/>
    <property type="match status" value="1"/>
</dbReference>
<dbReference type="Pfam" id="PF00072">
    <property type="entry name" value="Response_reg"/>
    <property type="match status" value="1"/>
</dbReference>
<dbReference type="InterPro" id="IPR011006">
    <property type="entry name" value="CheY-like_superfamily"/>
</dbReference>
<dbReference type="Proteomes" id="UP000185003">
    <property type="component" value="Unassembled WGS sequence"/>
</dbReference>
<dbReference type="SMART" id="SM00448">
    <property type="entry name" value="REC"/>
    <property type="match status" value="1"/>
</dbReference>
<dbReference type="OrthoDB" id="9797341at2"/>
<keyword evidence="1 5" id="KW-0597">Phosphoprotein</keyword>
<evidence type="ECO:0000256" key="2">
    <source>
        <dbReference type="ARBA" id="ARBA00023015"/>
    </source>
</evidence>
<keyword evidence="4" id="KW-0804">Transcription</keyword>
<evidence type="ECO:0000259" key="6">
    <source>
        <dbReference type="PROSITE" id="PS50043"/>
    </source>
</evidence>
<dbReference type="PROSITE" id="PS50110">
    <property type="entry name" value="RESPONSE_REGULATORY"/>
    <property type="match status" value="1"/>
</dbReference>
<protein>
    <submittedName>
        <fullName evidence="8">DNA-binding response regulator, NarL/FixJ family, contains REC and HTH domains</fullName>
    </submittedName>
</protein>
<dbReference type="SUPFAM" id="SSF46894">
    <property type="entry name" value="C-terminal effector domain of the bipartite response regulators"/>
    <property type="match status" value="1"/>
</dbReference>
<feature type="domain" description="Response regulatory" evidence="7">
    <location>
        <begin position="7"/>
        <end position="123"/>
    </location>
</feature>
<dbReference type="PANTHER" id="PTHR43214">
    <property type="entry name" value="TWO-COMPONENT RESPONSE REGULATOR"/>
    <property type="match status" value="1"/>
</dbReference>
<evidence type="ECO:0000256" key="5">
    <source>
        <dbReference type="PROSITE-ProRule" id="PRU00169"/>
    </source>
</evidence>
<gene>
    <name evidence="8" type="ORF">SAMN04488055_2048</name>
</gene>
<dbReference type="PRINTS" id="PR00038">
    <property type="entry name" value="HTHLUXR"/>
</dbReference>
<dbReference type="InterPro" id="IPR000792">
    <property type="entry name" value="Tscrpt_reg_LuxR_C"/>
</dbReference>
<organism evidence="8 9">
    <name type="scientific">Chitinophaga niabensis</name>
    <dbReference type="NCBI Taxonomy" id="536979"/>
    <lineage>
        <taxon>Bacteria</taxon>
        <taxon>Pseudomonadati</taxon>
        <taxon>Bacteroidota</taxon>
        <taxon>Chitinophagia</taxon>
        <taxon>Chitinophagales</taxon>
        <taxon>Chitinophagaceae</taxon>
        <taxon>Chitinophaga</taxon>
    </lineage>
</organism>